<dbReference type="Gene3D" id="3.30.160.60">
    <property type="entry name" value="Classic Zinc Finger"/>
    <property type="match status" value="1"/>
</dbReference>
<keyword evidence="5" id="KW-0472">Membrane</keyword>
<name>A0A8T0HD21_CERPU</name>
<dbReference type="GO" id="GO:0051301">
    <property type="term" value="P:cell division"/>
    <property type="evidence" value="ECO:0007669"/>
    <property type="project" value="UniProtKB-KW"/>
</dbReference>
<feature type="compositionally biased region" description="Polar residues" evidence="8">
    <location>
        <begin position="365"/>
        <end position="375"/>
    </location>
</feature>
<comment type="subcellular location">
    <subcellularLocation>
        <location evidence="1">Cell membrane</location>
        <topology evidence="1">Peripheral membrane protein</topology>
        <orientation evidence="1">Cytoplasmic side</orientation>
    </subcellularLocation>
</comment>
<dbReference type="PANTHER" id="PTHR31083:SF6">
    <property type="entry name" value="PROTEIN SOSEKI 3"/>
    <property type="match status" value="1"/>
</dbReference>
<feature type="compositionally biased region" description="Low complexity" evidence="8">
    <location>
        <begin position="347"/>
        <end position="364"/>
    </location>
</feature>
<sequence length="687" mass="75753">MRQGLDVGVRREEGNMASGEYYSTVQVLYQLSWEGKLEHPHMITVQYPSGQDGLLLRDVKKRLTALRGQGISHSFSWSYKRNYKSTFIWNDLSDNDLIHPLSGSGEYVLKGSQLIDAFAKKAAGYQNEQKQCTFSSQPNDKAEVRQFQTMSADKLAIGAEKEVESTKGVAIDIPQTLLPLSVEQETIDMEKSDFCLSSSDNEISPRPTKLPDSKPVNDHTQLVVSTRSPTMQGLQTPPPNSRVTSPTEAPFSPGSAKRLWKREIRKSVFRTRNTSNASPVSEKHQIGNQNVCEHITSQASQIERSHKDASPRREARSKGAGTLAPNETVQKEKEAEQSTSQLIRLLWSRWTGGSSSRGKRNSNNPCEASSTSRPSQAVKGPEAKPNPLPETHHPHTTGKQCEVRASPNPQAGIKDIPAEEPARRPAQEVALHFTDIPAHEAMPAMNAPSHKSPQHDTEVLKTQHLCPPDLQIVLDSPATDAHVAHPEAEIETPKPAIARIHIKSVKKSNGLPRVKTTISPKPLPPGFHKGTNDTKPVQTPRRSFRSSIPVASPPLRRSLSKPDGPTRSFSGVGSFVLSPDQDSVTSTPSPQSKAVHEIKKCINFGERDERPLIPGVTTLDWEKALQEAVNDCLPPPNFGEFLQECSTCGRTFKPDSLLVHMRGCHPPQYARAFSLRASPHMLRSRAP</sequence>
<feature type="region of interest" description="Disordered" evidence="8">
    <location>
        <begin position="512"/>
        <end position="592"/>
    </location>
</feature>
<feature type="compositionally biased region" description="Polar residues" evidence="8">
    <location>
        <begin position="218"/>
        <end position="247"/>
    </location>
</feature>
<dbReference type="Proteomes" id="UP000822688">
    <property type="component" value="Chromosome 6"/>
</dbReference>
<proteinExistence type="inferred from homology"/>
<dbReference type="GO" id="GO:0051258">
    <property type="term" value="P:protein polymerization"/>
    <property type="evidence" value="ECO:0007669"/>
    <property type="project" value="UniProtKB-ARBA"/>
</dbReference>
<evidence type="ECO:0000313" key="11">
    <source>
        <dbReference type="Proteomes" id="UP000822688"/>
    </source>
</evidence>
<dbReference type="Pfam" id="PF13913">
    <property type="entry name" value="zf-C2HC_2"/>
    <property type="match status" value="1"/>
</dbReference>
<evidence type="ECO:0000256" key="4">
    <source>
        <dbReference type="ARBA" id="ARBA00022618"/>
    </source>
</evidence>
<evidence type="ECO:0000256" key="5">
    <source>
        <dbReference type="ARBA" id="ARBA00023136"/>
    </source>
</evidence>
<evidence type="ECO:0000256" key="6">
    <source>
        <dbReference type="ARBA" id="ARBA00023306"/>
    </source>
</evidence>
<dbReference type="EMBL" id="CM026427">
    <property type="protein sequence ID" value="KAG0569170.1"/>
    <property type="molecule type" value="Genomic_DNA"/>
</dbReference>
<evidence type="ECO:0000256" key="3">
    <source>
        <dbReference type="ARBA" id="ARBA00022475"/>
    </source>
</evidence>
<dbReference type="InterPro" id="IPR048351">
    <property type="entry name" value="SOK_DIX"/>
</dbReference>
<evidence type="ECO:0000256" key="7">
    <source>
        <dbReference type="ARBA" id="ARBA00024211"/>
    </source>
</evidence>
<dbReference type="AlphaFoldDB" id="A0A8T0HD21"/>
<feature type="compositionally biased region" description="Basic and acidic residues" evidence="8">
    <location>
        <begin position="303"/>
        <end position="317"/>
    </location>
</feature>
<keyword evidence="3" id="KW-1003">Cell membrane</keyword>
<evidence type="ECO:0000256" key="1">
    <source>
        <dbReference type="ARBA" id="ARBA00004413"/>
    </source>
</evidence>
<keyword evidence="4" id="KW-0132">Cell division</keyword>
<feature type="region of interest" description="Disordered" evidence="8">
    <location>
        <begin position="194"/>
        <end position="257"/>
    </location>
</feature>
<evidence type="ECO:0000313" key="10">
    <source>
        <dbReference type="EMBL" id="KAG0569170.1"/>
    </source>
</evidence>
<accession>A0A8T0HD21</accession>
<evidence type="ECO:0000256" key="2">
    <source>
        <dbReference type="ARBA" id="ARBA00022473"/>
    </source>
</evidence>
<comment type="similarity">
    <text evidence="7">Belongs to the SOSEKI family.</text>
</comment>
<evidence type="ECO:0000259" key="9">
    <source>
        <dbReference type="Pfam" id="PF06136"/>
    </source>
</evidence>
<dbReference type="InterPro" id="IPR010369">
    <property type="entry name" value="SOK"/>
</dbReference>
<gene>
    <name evidence="10" type="ORF">KC19_6G070700</name>
</gene>
<organism evidence="10 11">
    <name type="scientific">Ceratodon purpureus</name>
    <name type="common">Fire moss</name>
    <name type="synonym">Dicranum purpureum</name>
    <dbReference type="NCBI Taxonomy" id="3225"/>
    <lineage>
        <taxon>Eukaryota</taxon>
        <taxon>Viridiplantae</taxon>
        <taxon>Streptophyta</taxon>
        <taxon>Embryophyta</taxon>
        <taxon>Bryophyta</taxon>
        <taxon>Bryophytina</taxon>
        <taxon>Bryopsida</taxon>
        <taxon>Dicranidae</taxon>
        <taxon>Pseudoditrichales</taxon>
        <taxon>Ditrichaceae</taxon>
        <taxon>Ceratodon</taxon>
    </lineage>
</organism>
<keyword evidence="11" id="KW-1185">Reference proteome</keyword>
<feature type="compositionally biased region" description="Basic and acidic residues" evidence="8">
    <location>
        <begin position="416"/>
        <end position="425"/>
    </location>
</feature>
<feature type="compositionally biased region" description="Polar residues" evidence="8">
    <location>
        <begin position="580"/>
        <end position="592"/>
    </location>
</feature>
<feature type="domain" description="SOSEKI DIX-like" evidence="9">
    <location>
        <begin position="25"/>
        <end position="115"/>
    </location>
</feature>
<reference evidence="10 11" key="1">
    <citation type="submission" date="2020-06" db="EMBL/GenBank/DDBJ databases">
        <title>WGS assembly of Ceratodon purpureus strain R40.</title>
        <authorList>
            <person name="Carey S.B."/>
            <person name="Jenkins J."/>
            <person name="Shu S."/>
            <person name="Lovell J.T."/>
            <person name="Sreedasyam A."/>
            <person name="Maumus F."/>
            <person name="Tiley G.P."/>
            <person name="Fernandez-Pozo N."/>
            <person name="Barry K."/>
            <person name="Chen C."/>
            <person name="Wang M."/>
            <person name="Lipzen A."/>
            <person name="Daum C."/>
            <person name="Saski C.A."/>
            <person name="Payton A.C."/>
            <person name="Mcbreen J.C."/>
            <person name="Conrad R.E."/>
            <person name="Kollar L.M."/>
            <person name="Olsson S."/>
            <person name="Huttunen S."/>
            <person name="Landis J.B."/>
            <person name="Wickett N.J."/>
            <person name="Johnson M.G."/>
            <person name="Rensing S.A."/>
            <person name="Grimwood J."/>
            <person name="Schmutz J."/>
            <person name="Mcdaniel S.F."/>
        </authorList>
    </citation>
    <scope>NUCLEOTIDE SEQUENCE [LARGE SCALE GENOMIC DNA]</scope>
    <source>
        <strain evidence="10 11">R40</strain>
    </source>
</reference>
<evidence type="ECO:0000256" key="8">
    <source>
        <dbReference type="SAM" id="MobiDB-lite"/>
    </source>
</evidence>
<comment type="caution">
    <text evidence="10">The sequence shown here is derived from an EMBL/GenBank/DDBJ whole genome shotgun (WGS) entry which is preliminary data.</text>
</comment>
<dbReference type="PANTHER" id="PTHR31083">
    <property type="entry name" value="UPSTREAM OF FLC PROTEIN (DUF966)"/>
    <property type="match status" value="1"/>
</dbReference>
<feature type="region of interest" description="Disordered" evidence="8">
    <location>
        <begin position="299"/>
        <end position="425"/>
    </location>
</feature>
<keyword evidence="6" id="KW-0131">Cell cycle</keyword>
<dbReference type="Pfam" id="PF06136">
    <property type="entry name" value="SOK"/>
    <property type="match status" value="1"/>
</dbReference>
<protein>
    <recommendedName>
        <fullName evidence="9">SOSEKI DIX-like domain-containing protein</fullName>
    </recommendedName>
</protein>
<dbReference type="GO" id="GO:0005886">
    <property type="term" value="C:plasma membrane"/>
    <property type="evidence" value="ECO:0007669"/>
    <property type="project" value="UniProtKB-SubCell"/>
</dbReference>
<keyword evidence="2" id="KW-0217">Developmental protein</keyword>